<feature type="signal peptide" evidence="1">
    <location>
        <begin position="1"/>
        <end position="25"/>
    </location>
</feature>
<gene>
    <name evidence="2" type="ORF">OSB1V03_LOCUS21429</name>
</gene>
<sequence length="208" mass="23716">MFYISNKYLLNIFIISIICAPNLSGQQDPTPNPNVIPREPDYCLQQRTNVFDENHGECGEEYSHLNTNNFCSQIECEPIIDCNSMDNENKVVMENITGRGCCPACVTYLEEFADCEVGSVLDRCRNGLFCNPSTKQCNTPGLDPSKDKCLIEYHNRIHGSSKQLRFYIESSKGETKYFAIKYRKDLGDMPGCNDETGQYQLKQCKQEK</sequence>
<dbReference type="AlphaFoldDB" id="A0A7R9LT94"/>
<name>A0A7R9LT94_9ACAR</name>
<evidence type="ECO:0000313" key="3">
    <source>
        <dbReference type="Proteomes" id="UP000759131"/>
    </source>
</evidence>
<dbReference type="EMBL" id="OC894352">
    <property type="protein sequence ID" value="CAD7647406.1"/>
    <property type="molecule type" value="Genomic_DNA"/>
</dbReference>
<dbReference type="OrthoDB" id="6409105at2759"/>
<feature type="chain" id="PRO_5036211292" evidence="1">
    <location>
        <begin position="26"/>
        <end position="208"/>
    </location>
</feature>
<dbReference type="Proteomes" id="UP000759131">
    <property type="component" value="Unassembled WGS sequence"/>
</dbReference>
<reference evidence="2" key="1">
    <citation type="submission" date="2020-11" db="EMBL/GenBank/DDBJ databases">
        <authorList>
            <person name="Tran Van P."/>
        </authorList>
    </citation>
    <scope>NUCLEOTIDE SEQUENCE</scope>
</reference>
<evidence type="ECO:0000313" key="2">
    <source>
        <dbReference type="EMBL" id="CAD7647406.1"/>
    </source>
</evidence>
<accession>A0A7R9LT94</accession>
<protein>
    <submittedName>
        <fullName evidence="2">Uncharacterized protein</fullName>
    </submittedName>
</protein>
<evidence type="ECO:0000256" key="1">
    <source>
        <dbReference type="SAM" id="SignalP"/>
    </source>
</evidence>
<keyword evidence="1" id="KW-0732">Signal</keyword>
<dbReference type="EMBL" id="CAJPIZ010039777">
    <property type="protein sequence ID" value="CAG2121483.1"/>
    <property type="molecule type" value="Genomic_DNA"/>
</dbReference>
<proteinExistence type="predicted"/>
<keyword evidence="3" id="KW-1185">Reference proteome</keyword>
<organism evidence="2">
    <name type="scientific">Medioppia subpectinata</name>
    <dbReference type="NCBI Taxonomy" id="1979941"/>
    <lineage>
        <taxon>Eukaryota</taxon>
        <taxon>Metazoa</taxon>
        <taxon>Ecdysozoa</taxon>
        <taxon>Arthropoda</taxon>
        <taxon>Chelicerata</taxon>
        <taxon>Arachnida</taxon>
        <taxon>Acari</taxon>
        <taxon>Acariformes</taxon>
        <taxon>Sarcoptiformes</taxon>
        <taxon>Oribatida</taxon>
        <taxon>Brachypylina</taxon>
        <taxon>Oppioidea</taxon>
        <taxon>Oppiidae</taxon>
        <taxon>Medioppia</taxon>
    </lineage>
</organism>